<dbReference type="OrthoDB" id="2442883at2759"/>
<protein>
    <submittedName>
        <fullName evidence="1">Uncharacterized protein</fullName>
    </submittedName>
</protein>
<organism evidence="1 2">
    <name type="scientific">Glomus cerebriforme</name>
    <dbReference type="NCBI Taxonomy" id="658196"/>
    <lineage>
        <taxon>Eukaryota</taxon>
        <taxon>Fungi</taxon>
        <taxon>Fungi incertae sedis</taxon>
        <taxon>Mucoromycota</taxon>
        <taxon>Glomeromycotina</taxon>
        <taxon>Glomeromycetes</taxon>
        <taxon>Glomerales</taxon>
        <taxon>Glomeraceae</taxon>
        <taxon>Glomus</taxon>
    </lineage>
</organism>
<comment type="caution">
    <text evidence="1">The sequence shown here is derived from an EMBL/GenBank/DDBJ whole genome shotgun (WGS) entry which is preliminary data.</text>
</comment>
<proteinExistence type="predicted"/>
<accession>A0A397SFQ5</accession>
<keyword evidence="2" id="KW-1185">Reference proteome</keyword>
<evidence type="ECO:0000313" key="1">
    <source>
        <dbReference type="EMBL" id="RIA85080.1"/>
    </source>
</evidence>
<dbReference type="EMBL" id="QKYT01000449">
    <property type="protein sequence ID" value="RIA85080.1"/>
    <property type="molecule type" value="Genomic_DNA"/>
</dbReference>
<gene>
    <name evidence="1" type="ORF">C1645_831330</name>
</gene>
<dbReference type="AlphaFoldDB" id="A0A397SFQ5"/>
<name>A0A397SFQ5_9GLOM</name>
<sequence length="102" mass="12138">MAEVQIRSRVQKKVDYGQLMSYFKKVVNYSSENNDQQNLDDIILAYISEKQAKWQVLVQLEINILEEHRNSNEIKLHDGYVYNIDNIKDLIRHNCKDRPITN</sequence>
<reference evidence="1 2" key="1">
    <citation type="submission" date="2018-06" db="EMBL/GenBank/DDBJ databases">
        <title>Comparative genomics reveals the genomic features of Rhizophagus irregularis, R. cerebriforme, R. diaphanum and Gigaspora rosea, and their symbiotic lifestyle signature.</title>
        <authorList>
            <person name="Morin E."/>
            <person name="San Clemente H."/>
            <person name="Chen E.C.H."/>
            <person name="De La Providencia I."/>
            <person name="Hainaut M."/>
            <person name="Kuo A."/>
            <person name="Kohler A."/>
            <person name="Murat C."/>
            <person name="Tang N."/>
            <person name="Roy S."/>
            <person name="Loubradou J."/>
            <person name="Henrissat B."/>
            <person name="Grigoriev I.V."/>
            <person name="Corradi N."/>
            <person name="Roux C."/>
            <person name="Martin F.M."/>
        </authorList>
    </citation>
    <scope>NUCLEOTIDE SEQUENCE [LARGE SCALE GENOMIC DNA]</scope>
    <source>
        <strain evidence="1 2">DAOM 227022</strain>
    </source>
</reference>
<dbReference type="Proteomes" id="UP000265703">
    <property type="component" value="Unassembled WGS sequence"/>
</dbReference>
<evidence type="ECO:0000313" key="2">
    <source>
        <dbReference type="Proteomes" id="UP000265703"/>
    </source>
</evidence>